<keyword evidence="2" id="KW-0560">Oxidoreductase</keyword>
<dbReference type="PANTHER" id="PTHR43673:SF10">
    <property type="entry name" value="NADH DEHYDROGENASE_NAD(P)H NITROREDUCTASE XCC3605-RELATED"/>
    <property type="match status" value="1"/>
</dbReference>
<dbReference type="InterPro" id="IPR000415">
    <property type="entry name" value="Nitroreductase-like"/>
</dbReference>
<dbReference type="AlphaFoldDB" id="A0A1S8S2H6"/>
<dbReference type="PANTHER" id="PTHR43673">
    <property type="entry name" value="NAD(P)H NITROREDUCTASE YDGI-RELATED"/>
    <property type="match status" value="1"/>
</dbReference>
<dbReference type="Gene3D" id="3.40.109.10">
    <property type="entry name" value="NADH Oxidase"/>
    <property type="match status" value="1"/>
</dbReference>
<evidence type="ECO:0000259" key="3">
    <source>
        <dbReference type="Pfam" id="PF14512"/>
    </source>
</evidence>
<sequence length="280" mass="31666">MNLDNPIFKKSITEVIKARTSMRSYNGVPLDKTIGDSIIDVINQVKAPFGTNIRVKLINSKDSDLKLGTYGVIKGTSTFIVSSISKSDNALVDLGYSLERAILYATDLNLGTCWLGGTFNKGQFAEVMELKDNEILPIVIPVGYPSESRRGMDTFVRFMAGSKNRKAWSKLFFDVDFNTPLKEVESLEYFIPLQMVRLAPSATNKQPWRIIKSSNSYDFYLEQSKDSKSDSYNDMHKIDIGIAMCHFELTSAELGLEGHWEKLKLSSQDNKKYIISWVRK</sequence>
<organism evidence="4 5">
    <name type="scientific">Clostridium beijerinckii</name>
    <name type="common">Clostridium MP</name>
    <dbReference type="NCBI Taxonomy" id="1520"/>
    <lineage>
        <taxon>Bacteria</taxon>
        <taxon>Bacillati</taxon>
        <taxon>Bacillota</taxon>
        <taxon>Clostridia</taxon>
        <taxon>Eubacteriales</taxon>
        <taxon>Clostridiaceae</taxon>
        <taxon>Clostridium</taxon>
    </lineage>
</organism>
<accession>A0A1S8S2H6</accession>
<comment type="similarity">
    <text evidence="1">Belongs to the nitroreductase family.</text>
</comment>
<dbReference type="SUPFAM" id="SSF55469">
    <property type="entry name" value="FMN-dependent nitroreductase-like"/>
    <property type="match status" value="2"/>
</dbReference>
<gene>
    <name evidence="4" type="ORF">CLBCK_33520</name>
</gene>
<name>A0A1S8S2H6_CLOBE</name>
<dbReference type="InterPro" id="IPR029478">
    <property type="entry name" value="TM1586_NiRdase"/>
</dbReference>
<dbReference type="Gene3D" id="3.40.109.30">
    <property type="entry name" value="putative nitroreductase (tm1586), domain 2"/>
    <property type="match status" value="1"/>
</dbReference>
<dbReference type="Proteomes" id="UP000190973">
    <property type="component" value="Unassembled WGS sequence"/>
</dbReference>
<dbReference type="Pfam" id="PF14512">
    <property type="entry name" value="TM1586_NiRdase"/>
    <property type="match status" value="1"/>
</dbReference>
<protein>
    <submittedName>
        <fullName evidence="4">Nitroreductase family protein</fullName>
    </submittedName>
</protein>
<reference evidence="4 5" key="1">
    <citation type="submission" date="2016-05" db="EMBL/GenBank/DDBJ databases">
        <title>Microbial solvent formation.</title>
        <authorList>
            <person name="Poehlein A."/>
            <person name="Montoya Solano J.D."/>
            <person name="Flitsch S."/>
            <person name="Krabben P."/>
            <person name="Duerre P."/>
            <person name="Daniel R."/>
        </authorList>
    </citation>
    <scope>NUCLEOTIDE SEQUENCE [LARGE SCALE GENOMIC DNA]</scope>
    <source>
        <strain evidence="4 5">DSM 53</strain>
    </source>
</reference>
<dbReference type="RefSeq" id="WP_077839751.1">
    <property type="nucleotide sequence ID" value="NZ_JABTAE010000001.1"/>
</dbReference>
<comment type="caution">
    <text evidence="4">The sequence shown here is derived from an EMBL/GenBank/DDBJ whole genome shotgun (WGS) entry which is preliminary data.</text>
</comment>
<feature type="domain" description="Putative nitroreductase TM1586" evidence="3">
    <location>
        <begin position="12"/>
        <end position="251"/>
    </location>
</feature>
<proteinExistence type="inferred from homology"/>
<evidence type="ECO:0000256" key="2">
    <source>
        <dbReference type="ARBA" id="ARBA00023002"/>
    </source>
</evidence>
<evidence type="ECO:0000313" key="4">
    <source>
        <dbReference type="EMBL" id="OOM59670.1"/>
    </source>
</evidence>
<evidence type="ECO:0000256" key="1">
    <source>
        <dbReference type="ARBA" id="ARBA00007118"/>
    </source>
</evidence>
<dbReference type="GO" id="GO:0016491">
    <property type="term" value="F:oxidoreductase activity"/>
    <property type="evidence" value="ECO:0007669"/>
    <property type="project" value="UniProtKB-KW"/>
</dbReference>
<dbReference type="EMBL" id="LZZI01000069">
    <property type="protein sequence ID" value="OOM59670.1"/>
    <property type="molecule type" value="Genomic_DNA"/>
</dbReference>
<evidence type="ECO:0000313" key="5">
    <source>
        <dbReference type="Proteomes" id="UP000190973"/>
    </source>
</evidence>